<dbReference type="InterPro" id="IPR011701">
    <property type="entry name" value="MFS"/>
</dbReference>
<evidence type="ECO:0000256" key="2">
    <source>
        <dbReference type="ARBA" id="ARBA00022692"/>
    </source>
</evidence>
<dbReference type="Gene3D" id="1.20.1720.10">
    <property type="entry name" value="Multidrug resistance protein D"/>
    <property type="match status" value="1"/>
</dbReference>
<accession>A0ABV9MPF1</accession>
<feature type="transmembrane region" description="Helical" evidence="5">
    <location>
        <begin position="28"/>
        <end position="46"/>
    </location>
</feature>
<feature type="transmembrane region" description="Helical" evidence="5">
    <location>
        <begin position="201"/>
        <end position="223"/>
    </location>
</feature>
<dbReference type="Pfam" id="PF07690">
    <property type="entry name" value="MFS_1"/>
    <property type="match status" value="1"/>
</dbReference>
<feature type="transmembrane region" description="Helical" evidence="5">
    <location>
        <begin position="339"/>
        <end position="359"/>
    </location>
</feature>
<dbReference type="SUPFAM" id="SSF103473">
    <property type="entry name" value="MFS general substrate transporter"/>
    <property type="match status" value="1"/>
</dbReference>
<feature type="domain" description="Major facilitator superfamily (MFS) profile" evidence="6">
    <location>
        <begin position="1"/>
        <end position="442"/>
    </location>
</feature>
<protein>
    <submittedName>
        <fullName evidence="7">MFS transporter</fullName>
    </submittedName>
</protein>
<proteinExistence type="predicted"/>
<evidence type="ECO:0000256" key="5">
    <source>
        <dbReference type="SAM" id="Phobius"/>
    </source>
</evidence>
<dbReference type="PROSITE" id="PS50850">
    <property type="entry name" value="MFS"/>
    <property type="match status" value="1"/>
</dbReference>
<dbReference type="RefSeq" id="WP_346059718.1">
    <property type="nucleotide sequence ID" value="NZ_BAAAVQ010000057.1"/>
</dbReference>
<name>A0ABV9MPF1_9MICC</name>
<feature type="transmembrane region" description="Helical" evidence="5">
    <location>
        <begin position="244"/>
        <end position="264"/>
    </location>
</feature>
<dbReference type="InterPro" id="IPR036259">
    <property type="entry name" value="MFS_trans_sf"/>
</dbReference>
<comment type="caution">
    <text evidence="7">The sequence shown here is derived from an EMBL/GenBank/DDBJ whole genome shotgun (WGS) entry which is preliminary data.</text>
</comment>
<dbReference type="InterPro" id="IPR020846">
    <property type="entry name" value="MFS_dom"/>
</dbReference>
<evidence type="ECO:0000259" key="6">
    <source>
        <dbReference type="PROSITE" id="PS50850"/>
    </source>
</evidence>
<feature type="transmembrane region" description="Helical" evidence="5">
    <location>
        <begin position="115"/>
        <end position="133"/>
    </location>
</feature>
<comment type="subcellular location">
    <subcellularLocation>
        <location evidence="1">Cell membrane</location>
        <topology evidence="1">Multi-pass membrane protein</topology>
    </subcellularLocation>
</comment>
<feature type="transmembrane region" description="Helical" evidence="5">
    <location>
        <begin position="58"/>
        <end position="77"/>
    </location>
</feature>
<keyword evidence="2 5" id="KW-0812">Transmembrane</keyword>
<evidence type="ECO:0000256" key="1">
    <source>
        <dbReference type="ARBA" id="ARBA00004651"/>
    </source>
</evidence>
<feature type="transmembrane region" description="Helical" evidence="5">
    <location>
        <begin position="415"/>
        <end position="437"/>
    </location>
</feature>
<dbReference type="SUPFAM" id="SSF49478">
    <property type="entry name" value="Cna protein B-type domain"/>
    <property type="match status" value="1"/>
</dbReference>
<dbReference type="Proteomes" id="UP001595884">
    <property type="component" value="Unassembled WGS sequence"/>
</dbReference>
<dbReference type="PANTHER" id="PTHR42718:SF35">
    <property type="entry name" value="BLL0718 PROTEIN"/>
    <property type="match status" value="1"/>
</dbReference>
<feature type="transmembrane region" description="Helical" evidence="5">
    <location>
        <begin position="276"/>
        <end position="304"/>
    </location>
</feature>
<keyword evidence="3 5" id="KW-1133">Transmembrane helix</keyword>
<dbReference type="Gene3D" id="1.20.1250.20">
    <property type="entry name" value="MFS general substrate transporter like domains"/>
    <property type="match status" value="1"/>
</dbReference>
<dbReference type="EMBL" id="JBHSHE010000060">
    <property type="protein sequence ID" value="MFC4717029.1"/>
    <property type="molecule type" value="Genomic_DNA"/>
</dbReference>
<evidence type="ECO:0000313" key="8">
    <source>
        <dbReference type="Proteomes" id="UP001595884"/>
    </source>
</evidence>
<sequence>MVVALQQTLVVPLLPDFPVILGVSAEDSSWLVTATLLSAAIFTPVISRMADMYGKRKMLILALAVMTAGSLVAAIGGSFGSLIAGRAMQGFASSLIPVGISVLRDELPKEKVASAVALMSATLGIGSALGMPMSGLLYNAYGWESLFWVSAALGLVFLVGVLLLVKESKITTPGRFDIAGALVLSVLLTAALLAISKGASWGWTSPLTLGLFALSLALLAGWIPLQLRVNQPMIDLRTAVKRPVLLTNVTSFFLCVAMFVNMLITTQQLQIPEQTGYGFGLSVLVAGLAMVPSGLAMVALSGAAGAMLNRWGGKPTIIFGGAIMALTYIARVFLDDAVWQIIVGATLVNVGVAFSYAAMPTLIMSAVPITETASANGVNALIRSLGTTVASALTGLILATMVVEYNGVPLPSLNAMHLSFWLAALAAIIGIGIALFIPSSSPVPKIETDVEETMVHGRVIMTPRPGTQQPAIVTFVREDGVPGDWARTDHEGQFSAVLPGSGRYVVVANAAGWVPSSHLVTFSEGITEHDIDLHHMLSLSGVVASGETFVAGALVSLSAGAGDFIAATHTDDLGGYTLDLPPVGTYVLTAASPQTETAASVKVILRARTERVDIELPA</sequence>
<dbReference type="PANTHER" id="PTHR42718">
    <property type="entry name" value="MAJOR FACILITATOR SUPERFAMILY MULTIDRUG TRANSPORTER MFSC"/>
    <property type="match status" value="1"/>
</dbReference>
<evidence type="ECO:0000256" key="4">
    <source>
        <dbReference type="ARBA" id="ARBA00023136"/>
    </source>
</evidence>
<evidence type="ECO:0000313" key="7">
    <source>
        <dbReference type="EMBL" id="MFC4717029.1"/>
    </source>
</evidence>
<feature type="transmembrane region" description="Helical" evidence="5">
    <location>
        <begin position="316"/>
        <end position="333"/>
    </location>
</feature>
<evidence type="ECO:0000256" key="3">
    <source>
        <dbReference type="ARBA" id="ARBA00022989"/>
    </source>
</evidence>
<reference evidence="8" key="1">
    <citation type="journal article" date="2019" name="Int. J. Syst. Evol. Microbiol.">
        <title>The Global Catalogue of Microorganisms (GCM) 10K type strain sequencing project: providing services to taxonomists for standard genome sequencing and annotation.</title>
        <authorList>
            <consortium name="The Broad Institute Genomics Platform"/>
            <consortium name="The Broad Institute Genome Sequencing Center for Infectious Disease"/>
            <person name="Wu L."/>
            <person name="Ma J."/>
        </authorList>
    </citation>
    <scope>NUCLEOTIDE SEQUENCE [LARGE SCALE GENOMIC DNA]</scope>
    <source>
        <strain evidence="8">CGMCC 1.12849</strain>
    </source>
</reference>
<feature type="transmembrane region" description="Helical" evidence="5">
    <location>
        <begin position="380"/>
        <end position="403"/>
    </location>
</feature>
<keyword evidence="8" id="KW-1185">Reference proteome</keyword>
<feature type="transmembrane region" description="Helical" evidence="5">
    <location>
        <begin position="176"/>
        <end position="195"/>
    </location>
</feature>
<dbReference type="Gene3D" id="2.60.40.1120">
    <property type="entry name" value="Carboxypeptidase-like, regulatory domain"/>
    <property type="match status" value="1"/>
</dbReference>
<gene>
    <name evidence="7" type="ORF">ACFO7V_12900</name>
</gene>
<organism evidence="7 8">
    <name type="scientific">Glutamicibacter bergerei</name>
    <dbReference type="NCBI Taxonomy" id="256702"/>
    <lineage>
        <taxon>Bacteria</taxon>
        <taxon>Bacillati</taxon>
        <taxon>Actinomycetota</taxon>
        <taxon>Actinomycetes</taxon>
        <taxon>Micrococcales</taxon>
        <taxon>Micrococcaceae</taxon>
        <taxon>Glutamicibacter</taxon>
    </lineage>
</organism>
<keyword evidence="4 5" id="KW-0472">Membrane</keyword>
<feature type="transmembrane region" description="Helical" evidence="5">
    <location>
        <begin position="145"/>
        <end position="164"/>
    </location>
</feature>
<dbReference type="CDD" id="cd17504">
    <property type="entry name" value="MFS_MMR_MDR_like"/>
    <property type="match status" value="1"/>
</dbReference>
<dbReference type="Pfam" id="PF13620">
    <property type="entry name" value="CarboxypepD_reg"/>
    <property type="match status" value="1"/>
</dbReference>